<keyword evidence="2" id="KW-0238">DNA-binding</keyword>
<keyword evidence="6" id="KW-1185">Reference proteome</keyword>
<dbReference type="AlphaFoldDB" id="A0A942EAU1"/>
<gene>
    <name evidence="5" type="ORF">KEU06_23855</name>
</gene>
<dbReference type="Proteomes" id="UP000680348">
    <property type="component" value="Unassembled WGS sequence"/>
</dbReference>
<accession>A0A942EAU1</accession>
<evidence type="ECO:0000256" key="1">
    <source>
        <dbReference type="ARBA" id="ARBA00023015"/>
    </source>
</evidence>
<dbReference type="PANTHER" id="PTHR44688">
    <property type="entry name" value="DNA-BINDING TRANSCRIPTIONAL ACTIVATOR DEVR_DOSR"/>
    <property type="match status" value="1"/>
</dbReference>
<dbReference type="EMBL" id="JAGWCR010000015">
    <property type="protein sequence ID" value="MBS3651657.1"/>
    <property type="molecule type" value="Genomic_DNA"/>
</dbReference>
<dbReference type="PROSITE" id="PS00622">
    <property type="entry name" value="HTH_LUXR_1"/>
    <property type="match status" value="1"/>
</dbReference>
<evidence type="ECO:0000256" key="3">
    <source>
        <dbReference type="ARBA" id="ARBA00023163"/>
    </source>
</evidence>
<evidence type="ECO:0000313" key="5">
    <source>
        <dbReference type="EMBL" id="MBS3651657.1"/>
    </source>
</evidence>
<dbReference type="PANTHER" id="PTHR44688:SF16">
    <property type="entry name" value="DNA-BINDING TRANSCRIPTIONAL ACTIVATOR DEVR_DOSR"/>
    <property type="match status" value="1"/>
</dbReference>
<protein>
    <recommendedName>
        <fullName evidence="4">HTH luxR-type domain-containing protein</fullName>
    </recommendedName>
</protein>
<dbReference type="SMART" id="SM00421">
    <property type="entry name" value="HTH_LUXR"/>
    <property type="match status" value="1"/>
</dbReference>
<dbReference type="Gene3D" id="1.10.10.10">
    <property type="entry name" value="Winged helix-like DNA-binding domain superfamily/Winged helix DNA-binding domain"/>
    <property type="match status" value="1"/>
</dbReference>
<comment type="caution">
    <text evidence="5">The sequence shown here is derived from an EMBL/GenBank/DDBJ whole genome shotgun (WGS) entry which is preliminary data.</text>
</comment>
<reference evidence="5" key="1">
    <citation type="submission" date="2021-04" db="EMBL/GenBank/DDBJ databases">
        <title>Pseudaminobacter soli sp. nov., isolated from paddy soil contaminated by heavy metals.</title>
        <authorList>
            <person name="Zhang K."/>
        </authorList>
    </citation>
    <scope>NUCLEOTIDE SEQUENCE</scope>
    <source>
        <strain evidence="5">19-2017</strain>
    </source>
</reference>
<evidence type="ECO:0000256" key="2">
    <source>
        <dbReference type="ARBA" id="ARBA00023125"/>
    </source>
</evidence>
<dbReference type="CDD" id="cd06170">
    <property type="entry name" value="LuxR_C_like"/>
    <property type="match status" value="1"/>
</dbReference>
<sequence length="260" mass="29103">MDAALPLAIDRDFYAQEFRRKAEFTDELAVFLPVPGASCISLFLERRDRCFSCDDVNQVQRLFPAMLDFHQTHMRLLFANLSHEMADRRAIEDCAISVLDRSGRIVFSTPGWRELEARDRRMMALLDATSSHDAAEIVANIALPFRLLPLDEMNPIAPGGVLIYAAEETSFADAKNGEAASAVIDQLTPRERDIMLFTLEGLSTGAIAQRLGIAKGSIKNCRLRMYRKFGVTSERAMISAVMPFTSQLKARLEAGERNSR</sequence>
<dbReference type="GO" id="GO:0003677">
    <property type="term" value="F:DNA binding"/>
    <property type="evidence" value="ECO:0007669"/>
    <property type="project" value="UniProtKB-KW"/>
</dbReference>
<feature type="domain" description="HTH luxR-type" evidence="4">
    <location>
        <begin position="180"/>
        <end position="244"/>
    </location>
</feature>
<name>A0A942EAU1_9HYPH</name>
<dbReference type="Pfam" id="PF00196">
    <property type="entry name" value="GerE"/>
    <property type="match status" value="1"/>
</dbReference>
<dbReference type="SUPFAM" id="SSF46894">
    <property type="entry name" value="C-terminal effector domain of the bipartite response regulators"/>
    <property type="match status" value="1"/>
</dbReference>
<proteinExistence type="predicted"/>
<dbReference type="InterPro" id="IPR036388">
    <property type="entry name" value="WH-like_DNA-bd_sf"/>
</dbReference>
<dbReference type="RefSeq" id="WP_188257219.1">
    <property type="nucleotide sequence ID" value="NZ_JABVCF010000015.1"/>
</dbReference>
<dbReference type="PROSITE" id="PS50043">
    <property type="entry name" value="HTH_LUXR_2"/>
    <property type="match status" value="1"/>
</dbReference>
<dbReference type="InterPro" id="IPR000792">
    <property type="entry name" value="Tscrpt_reg_LuxR_C"/>
</dbReference>
<keyword evidence="3" id="KW-0804">Transcription</keyword>
<dbReference type="GO" id="GO:0006355">
    <property type="term" value="P:regulation of DNA-templated transcription"/>
    <property type="evidence" value="ECO:0007669"/>
    <property type="project" value="InterPro"/>
</dbReference>
<evidence type="ECO:0000313" key="6">
    <source>
        <dbReference type="Proteomes" id="UP000680348"/>
    </source>
</evidence>
<evidence type="ECO:0000259" key="4">
    <source>
        <dbReference type="PROSITE" id="PS50043"/>
    </source>
</evidence>
<keyword evidence="1" id="KW-0805">Transcription regulation</keyword>
<dbReference type="InterPro" id="IPR016032">
    <property type="entry name" value="Sig_transdc_resp-reg_C-effctor"/>
</dbReference>
<organism evidence="5 6">
    <name type="scientific">Pseudaminobacter soli</name>
    <name type="common">ex Zhang et al. 2022</name>
    <dbReference type="NCBI Taxonomy" id="2831468"/>
    <lineage>
        <taxon>Bacteria</taxon>
        <taxon>Pseudomonadati</taxon>
        <taxon>Pseudomonadota</taxon>
        <taxon>Alphaproteobacteria</taxon>
        <taxon>Hyphomicrobiales</taxon>
        <taxon>Phyllobacteriaceae</taxon>
        <taxon>Pseudaminobacter</taxon>
    </lineage>
</organism>